<keyword evidence="6 14" id="KW-0645">Protease</keyword>
<evidence type="ECO:0000256" key="2">
    <source>
        <dbReference type="ARBA" id="ARBA00004236"/>
    </source>
</evidence>
<evidence type="ECO:0000256" key="3">
    <source>
        <dbReference type="ARBA" id="ARBA00022475"/>
    </source>
</evidence>
<dbReference type="PANTHER" id="PTHR30627:SF2">
    <property type="entry name" value="PEPTIDOGLYCAN D,D-TRANSPEPTIDASE MRDA"/>
    <property type="match status" value="1"/>
</dbReference>
<sequence>MSPRKRITMHDHAAEASLFKRRALFTFCCVVVLLSVLVANLHHLQVTSFSDYATRSNENRIRVVPVAPSRGLIYDRNGVLLAENQPFYSLELIPEKVKDIPAVLDDLKDVISLSDEERDTFLEALKFHRRFKPLTLKNRLTEEEVAIFSVNQHRFPGIQVEAGLKRHYPHAELLTHVLGHVGKINTKDRQALERSDQWQNYAATKDIGKQGVEKFYENLLHGAPGHLEEEVNNRGRTIRVLKQVPPEPGQDIYLTLDIGLQKKAMELLAGKRGSIVAIDPNDGGVLAMVSSPSYDPNPFVYGISGKAYSDLLNDKSRPLINRATQGLYSPASTIKPHMALLGLELNAISEKTRVWDPGFWQIPGVERKYRDWKKWGHGWVDVYHAISESCDIFFYDLVYKIGIDEVSRFMEQFGFGQSSGIDLFEESAGIMPSKDWKRMRYNQPWYIGDTISIGIGQGYWTTTPLQLANAATIMANHGKRFTPHLLKSIKDSTALINNPVDEQPPIELRNARNWDIINEAMRQTAMKSRFADAPYTAAMKTGTAQVYSVAQDEKYDAEKVQEHLRDNALVVAYAPFENPKIVLAIVMENAGWGGLNAGPVARAMLDEFMLRDKWELKPSGKVSHE</sequence>
<dbReference type="Gene3D" id="3.40.710.10">
    <property type="entry name" value="DD-peptidase/beta-lactamase superfamily"/>
    <property type="match status" value="1"/>
</dbReference>
<keyword evidence="9 14" id="KW-0133">Cell shape</keyword>
<comment type="cofactor">
    <cofactor evidence="14">
        <name>Zn(2+)</name>
        <dbReference type="ChEBI" id="CHEBI:29105"/>
    </cofactor>
    <text evidence="14">Binds one Zn(2+) ion per subunit.</text>
</comment>
<feature type="active site" description="Acyl-ester intermediate" evidence="14">
    <location>
        <position position="332"/>
    </location>
</feature>
<keyword evidence="12 14" id="KW-0472">Membrane</keyword>
<proteinExistence type="inferred from homology"/>
<keyword evidence="14" id="KW-0479">Metal-binding</keyword>
<dbReference type="Proteomes" id="UP000663207">
    <property type="component" value="Chromosome"/>
</dbReference>
<dbReference type="InterPro" id="IPR001460">
    <property type="entry name" value="PCN-bd_Tpept"/>
</dbReference>
<evidence type="ECO:0000256" key="7">
    <source>
        <dbReference type="ARBA" id="ARBA00022692"/>
    </source>
</evidence>
<dbReference type="HAMAP" id="MF_02081">
    <property type="entry name" value="MrdA_transpept"/>
    <property type="match status" value="1"/>
</dbReference>
<keyword evidence="8 14" id="KW-0378">Hydrolase</keyword>
<feature type="binding site" evidence="14">
    <location>
        <position position="377"/>
    </location>
    <ligand>
        <name>Zn(2+)</name>
        <dbReference type="ChEBI" id="CHEBI:29105"/>
    </ligand>
</feature>
<dbReference type="Gene3D" id="3.30.1390.30">
    <property type="entry name" value="Penicillin-binding protein 2a, domain 3"/>
    <property type="match status" value="1"/>
</dbReference>
<evidence type="ECO:0000256" key="1">
    <source>
        <dbReference type="ARBA" id="ARBA00004167"/>
    </source>
</evidence>
<feature type="binding site" evidence="14">
    <location>
        <position position="371"/>
    </location>
    <ligand>
        <name>Zn(2+)</name>
        <dbReference type="ChEBI" id="CHEBI:29105"/>
    </ligand>
</feature>
<gene>
    <name evidence="14 17" type="primary">mrdA</name>
    <name evidence="17" type="ORF">JYB85_13560</name>
</gene>
<keyword evidence="13 14" id="KW-0961">Cell wall biogenesis/degradation</keyword>
<feature type="binding site" evidence="14">
    <location>
        <position position="356"/>
    </location>
    <ligand>
        <name>Zn(2+)</name>
        <dbReference type="ChEBI" id="CHEBI:29105"/>
    </ligand>
</feature>
<evidence type="ECO:0000259" key="16">
    <source>
        <dbReference type="Pfam" id="PF03717"/>
    </source>
</evidence>
<comment type="function">
    <text evidence="14">Catalyzes cross-linking of the peptidoglycan cell wall.</text>
</comment>
<dbReference type="InterPro" id="IPR017790">
    <property type="entry name" value="Penicillin-binding_protein_2"/>
</dbReference>
<name>A0ABX7QXS6_9GAMM</name>
<accession>A0ABX7QXS6</accession>
<evidence type="ECO:0000259" key="15">
    <source>
        <dbReference type="Pfam" id="PF00905"/>
    </source>
</evidence>
<keyword evidence="7 14" id="KW-0812">Transmembrane</keyword>
<dbReference type="Gene3D" id="3.90.1310.10">
    <property type="entry name" value="Penicillin-binding protein 2a (Domain 2)"/>
    <property type="match status" value="1"/>
</dbReference>
<evidence type="ECO:0000256" key="14">
    <source>
        <dbReference type="HAMAP-Rule" id="MF_02081"/>
    </source>
</evidence>
<dbReference type="EMBL" id="CP071502">
    <property type="protein sequence ID" value="QSX36332.1"/>
    <property type="molecule type" value="Genomic_DNA"/>
</dbReference>
<evidence type="ECO:0000256" key="13">
    <source>
        <dbReference type="ARBA" id="ARBA00023316"/>
    </source>
</evidence>
<evidence type="ECO:0000313" key="18">
    <source>
        <dbReference type="Proteomes" id="UP000663207"/>
    </source>
</evidence>
<keyword evidence="14" id="KW-0862">Zinc</keyword>
<dbReference type="Pfam" id="PF00905">
    <property type="entry name" value="Transpeptidase"/>
    <property type="match status" value="1"/>
</dbReference>
<dbReference type="RefSeq" id="WP_207379713.1">
    <property type="nucleotide sequence ID" value="NZ_CP071502.1"/>
</dbReference>
<keyword evidence="4 14" id="KW-0997">Cell inner membrane</keyword>
<evidence type="ECO:0000256" key="9">
    <source>
        <dbReference type="ARBA" id="ARBA00022960"/>
    </source>
</evidence>
<dbReference type="InterPro" id="IPR036138">
    <property type="entry name" value="PBP_dimer_sf"/>
</dbReference>
<evidence type="ECO:0000256" key="5">
    <source>
        <dbReference type="ARBA" id="ARBA00022645"/>
    </source>
</evidence>
<evidence type="ECO:0000256" key="4">
    <source>
        <dbReference type="ARBA" id="ARBA00022519"/>
    </source>
</evidence>
<protein>
    <recommendedName>
        <fullName evidence="14">Peptidoglycan D,D-transpeptidase MrdA</fullName>
        <ecNumber evidence="14">3.4.16.4</ecNumber>
    </recommendedName>
    <alternativeName>
        <fullName evidence="14">Penicillin-binding protein 2</fullName>
        <shortName evidence="14">PBP-2</shortName>
    </alternativeName>
</protein>
<dbReference type="SUPFAM" id="SSF56519">
    <property type="entry name" value="Penicillin binding protein dimerisation domain"/>
    <property type="match status" value="1"/>
</dbReference>
<reference evidence="17 18" key="1">
    <citation type="submission" date="2021-03" db="EMBL/GenBank/DDBJ databases">
        <title>Novel species identification of genus Shewanella.</title>
        <authorList>
            <person name="Liu G."/>
            <person name="Zhang Q."/>
        </authorList>
    </citation>
    <scope>NUCLEOTIDE SEQUENCE [LARGE SCALE GENOMIC DNA]</scope>
    <source>
        <strain evidence="17 18">FJAT-52962</strain>
    </source>
</reference>
<feature type="domain" description="Penicillin-binding protein dimerisation" evidence="16">
    <location>
        <begin position="66"/>
        <end position="241"/>
    </location>
</feature>
<dbReference type="GO" id="GO:0009002">
    <property type="term" value="F:serine-type D-Ala-D-Ala carboxypeptidase activity"/>
    <property type="evidence" value="ECO:0007669"/>
    <property type="project" value="UniProtKB-EC"/>
</dbReference>
<evidence type="ECO:0000256" key="11">
    <source>
        <dbReference type="ARBA" id="ARBA00022989"/>
    </source>
</evidence>
<comment type="subcellular location">
    <subcellularLocation>
        <location evidence="2">Cell membrane</location>
    </subcellularLocation>
    <subcellularLocation>
        <location evidence="1">Membrane</location>
        <topology evidence="1">Single-pass membrane protein</topology>
    </subcellularLocation>
</comment>
<evidence type="ECO:0000256" key="8">
    <source>
        <dbReference type="ARBA" id="ARBA00022801"/>
    </source>
</evidence>
<dbReference type="EC" id="3.4.16.4" evidence="14"/>
<feature type="binding site" evidence="14">
    <location>
        <position position="390"/>
    </location>
    <ligand>
        <name>Zn(2+)</name>
        <dbReference type="ChEBI" id="CHEBI:29105"/>
    </ligand>
</feature>
<dbReference type="PANTHER" id="PTHR30627">
    <property type="entry name" value="PEPTIDOGLYCAN D,D-TRANSPEPTIDASE"/>
    <property type="match status" value="1"/>
</dbReference>
<dbReference type="InterPro" id="IPR050515">
    <property type="entry name" value="Beta-lactam/transpept"/>
</dbReference>
<dbReference type="InterPro" id="IPR005311">
    <property type="entry name" value="PBP_dimer"/>
</dbReference>
<organism evidence="17 18">
    <name type="scientific">Shewanella sedimentimangrovi</name>
    <dbReference type="NCBI Taxonomy" id="2814293"/>
    <lineage>
        <taxon>Bacteria</taxon>
        <taxon>Pseudomonadati</taxon>
        <taxon>Pseudomonadota</taxon>
        <taxon>Gammaproteobacteria</taxon>
        <taxon>Alteromonadales</taxon>
        <taxon>Shewanellaceae</taxon>
        <taxon>Shewanella</taxon>
    </lineage>
</organism>
<keyword evidence="3 14" id="KW-1003">Cell membrane</keyword>
<evidence type="ECO:0000256" key="6">
    <source>
        <dbReference type="ARBA" id="ARBA00022670"/>
    </source>
</evidence>
<keyword evidence="18" id="KW-1185">Reference proteome</keyword>
<dbReference type="NCBIfam" id="TIGR03423">
    <property type="entry name" value="pbp2_mrdA"/>
    <property type="match status" value="1"/>
</dbReference>
<comment type="similarity">
    <text evidence="14">Belongs to the transpeptidase family. MrdA subfamily.</text>
</comment>
<dbReference type="Pfam" id="PF03717">
    <property type="entry name" value="PBP_dimer"/>
    <property type="match status" value="1"/>
</dbReference>
<keyword evidence="11 14" id="KW-1133">Transmembrane helix</keyword>
<comment type="pathway">
    <text evidence="14">Cell wall biogenesis; peptidoglycan biosynthesis.</text>
</comment>
<feature type="domain" description="Penicillin-binding protein transpeptidase" evidence="15">
    <location>
        <begin position="273"/>
        <end position="605"/>
    </location>
</feature>
<dbReference type="SUPFAM" id="SSF56601">
    <property type="entry name" value="beta-lactamase/transpeptidase-like"/>
    <property type="match status" value="1"/>
</dbReference>
<comment type="catalytic activity">
    <reaction evidence="14">
        <text>Preferential cleavage: (Ac)2-L-Lys-D-Ala-|-D-Ala. Also transpeptidation of peptidyl-alanyl moieties that are N-acyl substituents of D-alanine.</text>
        <dbReference type="EC" id="3.4.16.4"/>
    </reaction>
</comment>
<keyword evidence="5 14" id="KW-0121">Carboxypeptidase</keyword>
<keyword evidence="10 14" id="KW-0573">Peptidoglycan synthesis</keyword>
<evidence type="ECO:0000256" key="12">
    <source>
        <dbReference type="ARBA" id="ARBA00023136"/>
    </source>
</evidence>
<dbReference type="InterPro" id="IPR012338">
    <property type="entry name" value="Beta-lactam/transpept-like"/>
</dbReference>
<evidence type="ECO:0000256" key="10">
    <source>
        <dbReference type="ARBA" id="ARBA00022984"/>
    </source>
</evidence>
<evidence type="ECO:0000313" key="17">
    <source>
        <dbReference type="EMBL" id="QSX36332.1"/>
    </source>
</evidence>